<name>A0A2M6XDW6_9BACT</name>
<feature type="transmembrane region" description="Helical" evidence="8">
    <location>
        <begin position="96"/>
        <end position="114"/>
    </location>
</feature>
<evidence type="ECO:0000256" key="8">
    <source>
        <dbReference type="SAM" id="Phobius"/>
    </source>
</evidence>
<keyword evidence="3" id="KW-0328">Glycosyltransferase</keyword>
<evidence type="ECO:0000313" key="10">
    <source>
        <dbReference type="EMBL" id="PIU03829.1"/>
    </source>
</evidence>
<feature type="transmembrane region" description="Helical" evidence="8">
    <location>
        <begin position="316"/>
        <end position="333"/>
    </location>
</feature>
<keyword evidence="4" id="KW-0808">Transferase</keyword>
<dbReference type="AlphaFoldDB" id="A0A2M6XDW6"/>
<dbReference type="GO" id="GO:0009103">
    <property type="term" value="P:lipopolysaccharide biosynthetic process"/>
    <property type="evidence" value="ECO:0007669"/>
    <property type="project" value="UniProtKB-ARBA"/>
</dbReference>
<feature type="transmembrane region" description="Helical" evidence="8">
    <location>
        <begin position="365"/>
        <end position="384"/>
    </location>
</feature>
<organism evidence="10 11">
    <name type="scientific">Candidatus Shapirobacteria bacterium CG08_land_8_20_14_0_20_39_18</name>
    <dbReference type="NCBI Taxonomy" id="1974883"/>
    <lineage>
        <taxon>Bacteria</taxon>
        <taxon>Candidatus Shapironibacteriota</taxon>
    </lineage>
</organism>
<dbReference type="GO" id="GO:0010041">
    <property type="term" value="P:response to iron(III) ion"/>
    <property type="evidence" value="ECO:0007669"/>
    <property type="project" value="TreeGrafter"/>
</dbReference>
<evidence type="ECO:0000256" key="3">
    <source>
        <dbReference type="ARBA" id="ARBA00022676"/>
    </source>
</evidence>
<dbReference type="Pfam" id="PF13231">
    <property type="entry name" value="PMT_2"/>
    <property type="match status" value="1"/>
</dbReference>
<feature type="transmembrane region" description="Helical" evidence="8">
    <location>
        <begin position="404"/>
        <end position="425"/>
    </location>
</feature>
<dbReference type="Proteomes" id="UP000228996">
    <property type="component" value="Unassembled WGS sequence"/>
</dbReference>
<accession>A0A2M6XDW6</accession>
<dbReference type="GO" id="GO:0016763">
    <property type="term" value="F:pentosyltransferase activity"/>
    <property type="evidence" value="ECO:0007669"/>
    <property type="project" value="TreeGrafter"/>
</dbReference>
<protein>
    <recommendedName>
        <fullName evidence="9">Glycosyltransferase RgtA/B/C/D-like domain-containing protein</fullName>
    </recommendedName>
</protein>
<dbReference type="PANTHER" id="PTHR33908:SF3">
    <property type="entry name" value="UNDECAPRENYL PHOSPHATE-ALPHA-4-AMINO-4-DEOXY-L-ARABINOSE ARABINOSYL TRANSFERASE"/>
    <property type="match status" value="1"/>
</dbReference>
<feature type="transmembrane region" description="Helical" evidence="8">
    <location>
        <begin position="340"/>
        <end position="359"/>
    </location>
</feature>
<feature type="domain" description="Glycosyltransferase RgtA/B/C/D-like" evidence="9">
    <location>
        <begin position="70"/>
        <end position="220"/>
    </location>
</feature>
<evidence type="ECO:0000259" key="9">
    <source>
        <dbReference type="Pfam" id="PF13231"/>
    </source>
</evidence>
<feature type="transmembrane region" description="Helical" evidence="8">
    <location>
        <begin position="120"/>
        <end position="138"/>
    </location>
</feature>
<sequence length="557" mass="63778">MKINYKKVIFFLVMLIALILRIWGLDSFPSGLNADEAAIGYNDYSLLLTGKDEHGEAWPIHFESFGDFKPGLYFYLVLPFVKIMGLNIWAVRLPSAILGVLSVLGIMFLVKEIFSKKSIFDWQVIITGLFLAVSPWHLQFSRGGWEVNAATTFLIFGCLFLLRGIHNQKNYYLAVIAFALAMYTYHSIRVVAPLIGFGFIVIYFNQIKSQLKHFLSSGMLLGILLLPLIASFLSPAGASRFTGVSFLSQSGPEQRAIELRNEHKDPNNIFVKLIHNRVVTYGLQFTQNYFDHFNGNFLFVNGDVIERNRVPETGQMYIYDFLLIIIGLTMILKTLSKPKIFLLAWLLVAPVAAALTFQTPHALRAQNMVIPLIIISAYGLVSLLEWIKEKKKAIAISSKARNKLLLILLNCYIVIMLSWSVGRYLHEYYIHYPQTYPAAWEYGFDQLVNYIKPIQDKYDKIYVTDKDDQPYILFLFYLKYPPAQFQKEVVLTPRDQFGFSTVMDFSNFHFNKINWDEIKDEKNILVIGTSDEIPNGANIIKVINFPNGQPAFKIVKL</sequence>
<feature type="transmembrane region" description="Helical" evidence="8">
    <location>
        <begin position="145"/>
        <end position="165"/>
    </location>
</feature>
<evidence type="ECO:0000313" key="11">
    <source>
        <dbReference type="Proteomes" id="UP000228996"/>
    </source>
</evidence>
<gene>
    <name evidence="10" type="ORF">COT44_00930</name>
</gene>
<feature type="transmembrane region" description="Helical" evidence="8">
    <location>
        <begin position="214"/>
        <end position="233"/>
    </location>
</feature>
<evidence type="ECO:0000256" key="5">
    <source>
        <dbReference type="ARBA" id="ARBA00022692"/>
    </source>
</evidence>
<comment type="caution">
    <text evidence="10">The sequence shown here is derived from an EMBL/GenBank/DDBJ whole genome shotgun (WGS) entry which is preliminary data.</text>
</comment>
<keyword evidence="6 8" id="KW-1133">Transmembrane helix</keyword>
<dbReference type="EMBL" id="PEYO01000005">
    <property type="protein sequence ID" value="PIU03829.1"/>
    <property type="molecule type" value="Genomic_DNA"/>
</dbReference>
<evidence type="ECO:0000256" key="1">
    <source>
        <dbReference type="ARBA" id="ARBA00004651"/>
    </source>
</evidence>
<dbReference type="InterPro" id="IPR038731">
    <property type="entry name" value="RgtA/B/C-like"/>
</dbReference>
<reference evidence="11" key="1">
    <citation type="submission" date="2017-09" db="EMBL/GenBank/DDBJ databases">
        <title>Depth-based differentiation of microbial function through sediment-hosted aquifers and enrichment of novel symbionts in the deep terrestrial subsurface.</title>
        <authorList>
            <person name="Probst A.J."/>
            <person name="Ladd B."/>
            <person name="Jarett J.K."/>
            <person name="Geller-Mcgrath D.E."/>
            <person name="Sieber C.M.K."/>
            <person name="Emerson J.B."/>
            <person name="Anantharaman K."/>
            <person name="Thomas B.C."/>
            <person name="Malmstrom R."/>
            <person name="Stieglmeier M."/>
            <person name="Klingl A."/>
            <person name="Woyke T."/>
            <person name="Ryan C.M."/>
            <person name="Banfield J.F."/>
        </authorList>
    </citation>
    <scope>NUCLEOTIDE SEQUENCE [LARGE SCALE GENOMIC DNA]</scope>
</reference>
<proteinExistence type="predicted"/>
<evidence type="ECO:0000256" key="7">
    <source>
        <dbReference type="ARBA" id="ARBA00023136"/>
    </source>
</evidence>
<evidence type="ECO:0000256" key="2">
    <source>
        <dbReference type="ARBA" id="ARBA00022475"/>
    </source>
</evidence>
<keyword evidence="5 8" id="KW-0812">Transmembrane</keyword>
<dbReference type="InterPro" id="IPR050297">
    <property type="entry name" value="LipidA_mod_glycosyltrf_83"/>
</dbReference>
<evidence type="ECO:0000256" key="4">
    <source>
        <dbReference type="ARBA" id="ARBA00022679"/>
    </source>
</evidence>
<dbReference type="GO" id="GO:0005886">
    <property type="term" value="C:plasma membrane"/>
    <property type="evidence" value="ECO:0007669"/>
    <property type="project" value="UniProtKB-SubCell"/>
</dbReference>
<comment type="subcellular location">
    <subcellularLocation>
        <location evidence="1">Cell membrane</location>
        <topology evidence="1">Multi-pass membrane protein</topology>
    </subcellularLocation>
</comment>
<evidence type="ECO:0000256" key="6">
    <source>
        <dbReference type="ARBA" id="ARBA00022989"/>
    </source>
</evidence>
<feature type="transmembrane region" description="Helical" evidence="8">
    <location>
        <begin position="72"/>
        <end position="89"/>
    </location>
</feature>
<feature type="transmembrane region" description="Helical" evidence="8">
    <location>
        <begin position="171"/>
        <end position="202"/>
    </location>
</feature>
<dbReference type="PANTHER" id="PTHR33908">
    <property type="entry name" value="MANNOSYLTRANSFERASE YKCB-RELATED"/>
    <property type="match status" value="1"/>
</dbReference>
<keyword evidence="7 8" id="KW-0472">Membrane</keyword>
<keyword evidence="2" id="KW-1003">Cell membrane</keyword>